<reference evidence="2" key="1">
    <citation type="submission" date="2017-05" db="UniProtKB">
        <authorList>
            <consortium name="EnsemblMetazoa"/>
        </authorList>
    </citation>
    <scope>IDENTIFICATION</scope>
</reference>
<dbReference type="AlphaFoldDB" id="A0A1X7T851"/>
<accession>A0A1X7T851</accession>
<feature type="domain" description="Reverse transcriptase" evidence="1">
    <location>
        <begin position="1"/>
        <end position="66"/>
    </location>
</feature>
<sequence>MRQQTDAVYLDLRKAFDSVPHDKLLVKLFSTGISGRLWEWFREYLSSRVQCPSGEHFGSLAFFNLC</sequence>
<protein>
    <recommendedName>
        <fullName evidence="1">Reverse transcriptase domain-containing protein</fullName>
    </recommendedName>
</protein>
<organism evidence="2">
    <name type="scientific">Amphimedon queenslandica</name>
    <name type="common">Sponge</name>
    <dbReference type="NCBI Taxonomy" id="400682"/>
    <lineage>
        <taxon>Eukaryota</taxon>
        <taxon>Metazoa</taxon>
        <taxon>Porifera</taxon>
        <taxon>Demospongiae</taxon>
        <taxon>Heteroscleromorpha</taxon>
        <taxon>Haplosclerida</taxon>
        <taxon>Niphatidae</taxon>
        <taxon>Amphimedon</taxon>
    </lineage>
</organism>
<evidence type="ECO:0000313" key="2">
    <source>
        <dbReference type="EnsemblMetazoa" id="Aqu2.1.10585_001"/>
    </source>
</evidence>
<dbReference type="EnsemblMetazoa" id="Aqu2.1.10585_001">
    <property type="protein sequence ID" value="Aqu2.1.10585_001"/>
    <property type="gene ID" value="Aqu2.1.10585"/>
</dbReference>
<dbReference type="PROSITE" id="PS50878">
    <property type="entry name" value="RT_POL"/>
    <property type="match status" value="1"/>
</dbReference>
<dbReference type="InterPro" id="IPR000477">
    <property type="entry name" value="RT_dom"/>
</dbReference>
<proteinExistence type="predicted"/>
<evidence type="ECO:0000259" key="1">
    <source>
        <dbReference type="PROSITE" id="PS50878"/>
    </source>
</evidence>
<dbReference type="InParanoid" id="A0A1X7T851"/>
<name>A0A1X7T851_AMPQE</name>